<organism evidence="2 3">
    <name type="scientific">Candidatus Acidiferrum panamense</name>
    <dbReference type="NCBI Taxonomy" id="2741543"/>
    <lineage>
        <taxon>Bacteria</taxon>
        <taxon>Pseudomonadati</taxon>
        <taxon>Acidobacteriota</taxon>
        <taxon>Terriglobia</taxon>
        <taxon>Candidatus Acidiferrales</taxon>
        <taxon>Candidatus Acidiferrum</taxon>
    </lineage>
</organism>
<dbReference type="Proteomes" id="UP000567293">
    <property type="component" value="Unassembled WGS sequence"/>
</dbReference>
<feature type="domain" description="KTSC" evidence="1">
    <location>
        <begin position="6"/>
        <end position="63"/>
    </location>
</feature>
<reference evidence="2" key="1">
    <citation type="submission" date="2020-06" db="EMBL/GenBank/DDBJ databases">
        <title>Legume-microbial interactions unlock mineral nutrients during tropical forest succession.</title>
        <authorList>
            <person name="Epihov D.Z."/>
        </authorList>
    </citation>
    <scope>NUCLEOTIDE SEQUENCE [LARGE SCALE GENOMIC DNA]</scope>
    <source>
        <strain evidence="2">Pan2503</strain>
    </source>
</reference>
<proteinExistence type="predicted"/>
<dbReference type="EMBL" id="JACDQQ010002667">
    <property type="protein sequence ID" value="MBA0088770.1"/>
    <property type="molecule type" value="Genomic_DNA"/>
</dbReference>
<protein>
    <submittedName>
        <fullName evidence="2">KTSC domain-containing protein</fullName>
    </submittedName>
</protein>
<evidence type="ECO:0000259" key="1">
    <source>
        <dbReference type="Pfam" id="PF13619"/>
    </source>
</evidence>
<evidence type="ECO:0000313" key="2">
    <source>
        <dbReference type="EMBL" id="MBA0088770.1"/>
    </source>
</evidence>
<dbReference type="AlphaFoldDB" id="A0A7V8SZT4"/>
<dbReference type="InterPro" id="IPR025309">
    <property type="entry name" value="KTSC_dom"/>
</dbReference>
<accession>A0A7V8SZT4</accession>
<keyword evidence="3" id="KW-1185">Reference proteome</keyword>
<comment type="caution">
    <text evidence="2">The sequence shown here is derived from an EMBL/GenBank/DDBJ whole genome shotgun (WGS) entry which is preliminary data.</text>
</comment>
<gene>
    <name evidence="2" type="ORF">HRJ53_27585</name>
</gene>
<sequence>MRVAVESTTLTTVEYDEARELLQLEFCNRAVYLYFGVPPTVHQALLRAPSKGRYFNQTIRGRFRYRPIANFETVPQGVEMPAQCHR</sequence>
<name>A0A7V8SZT4_9BACT</name>
<evidence type="ECO:0000313" key="3">
    <source>
        <dbReference type="Proteomes" id="UP000567293"/>
    </source>
</evidence>
<dbReference type="Pfam" id="PF13619">
    <property type="entry name" value="KTSC"/>
    <property type="match status" value="1"/>
</dbReference>